<dbReference type="EMBL" id="JAAITX010000001">
    <property type="protein sequence ID" value="NVH57201.1"/>
    <property type="molecule type" value="Genomic_DNA"/>
</dbReference>
<evidence type="ECO:0000256" key="1">
    <source>
        <dbReference type="SAM" id="Phobius"/>
    </source>
</evidence>
<feature type="transmembrane region" description="Helical" evidence="1">
    <location>
        <begin position="147"/>
        <end position="168"/>
    </location>
</feature>
<feature type="transmembrane region" description="Helical" evidence="1">
    <location>
        <begin position="111"/>
        <end position="135"/>
    </location>
</feature>
<dbReference type="OrthoDB" id="9789229at2"/>
<feature type="transmembrane region" description="Helical" evidence="1">
    <location>
        <begin position="45"/>
        <end position="66"/>
    </location>
</feature>
<feature type="transmembrane region" description="Helical" evidence="1">
    <location>
        <begin position="78"/>
        <end position="99"/>
    </location>
</feature>
<keyword evidence="1" id="KW-0472">Membrane</keyword>
<dbReference type="Pfam" id="PF06541">
    <property type="entry name" value="ABC_trans_CmpB"/>
    <property type="match status" value="1"/>
</dbReference>
<reference evidence="4 5" key="1">
    <citation type="journal article" date="2020" name="Cell Host Microbe">
        <title>Functional and Genomic Variation between Human-Derived Isolates of Lachnospiraceae Reveals Inter- and Intra-Species Diversity.</title>
        <authorList>
            <person name="Sorbara M.T."/>
            <person name="Littmann E.R."/>
            <person name="Fontana E."/>
            <person name="Moody T.U."/>
            <person name="Kohout C.E."/>
            <person name="Gjonbalaj M."/>
            <person name="Eaton V."/>
            <person name="Seok R."/>
            <person name="Leiner I.M."/>
            <person name="Pamer E.G."/>
        </authorList>
    </citation>
    <scope>NUCLEOTIDE SEQUENCE [LARGE SCALE GENOMIC DNA]</scope>
    <source>
        <strain evidence="3 4">MSK.17.11</strain>
        <strain evidence="2 5">MSK.17.38</strain>
    </source>
</reference>
<keyword evidence="4" id="KW-1185">Reference proteome</keyword>
<reference evidence="3" key="2">
    <citation type="submission" date="2020-02" db="EMBL/GenBank/DDBJ databases">
        <authorList>
            <person name="Littmann E."/>
            <person name="Sorbara M."/>
        </authorList>
    </citation>
    <scope>NUCLEOTIDE SEQUENCE</scope>
    <source>
        <strain evidence="3">MSK.17.11</strain>
        <strain evidence="2">MSK.17.38</strain>
    </source>
</reference>
<name>A0A850HF70_9FIRM</name>
<evidence type="ECO:0000313" key="5">
    <source>
        <dbReference type="Proteomes" id="UP000701680"/>
    </source>
</evidence>
<organism evidence="3 4">
    <name type="scientific">Dorea phocaeensis</name>
    <dbReference type="NCBI Taxonomy" id="2040291"/>
    <lineage>
        <taxon>Bacteria</taxon>
        <taxon>Bacillati</taxon>
        <taxon>Bacillota</taxon>
        <taxon>Clostridia</taxon>
        <taxon>Lachnospirales</taxon>
        <taxon>Lachnospiraceae</taxon>
        <taxon>Dorea</taxon>
    </lineage>
</organism>
<dbReference type="Proteomes" id="UP000528555">
    <property type="component" value="Unassembled WGS sequence"/>
</dbReference>
<dbReference type="EMBL" id="JAAIUO010000001">
    <property type="protein sequence ID" value="NSK13670.1"/>
    <property type="molecule type" value="Genomic_DNA"/>
</dbReference>
<keyword evidence="1" id="KW-0812">Transmembrane</keyword>
<gene>
    <name evidence="3" type="ORF">G5A66_00780</name>
    <name evidence="2" type="ORF">G5A75_02030</name>
</gene>
<proteinExistence type="predicted"/>
<protein>
    <submittedName>
        <fullName evidence="2 3">ABC transporter permease</fullName>
    </submittedName>
</protein>
<dbReference type="InterPro" id="IPR010540">
    <property type="entry name" value="CmpB_TMEM229"/>
</dbReference>
<evidence type="ECO:0000313" key="2">
    <source>
        <dbReference type="EMBL" id="NSK13670.1"/>
    </source>
</evidence>
<dbReference type="RefSeq" id="WP_101694377.1">
    <property type="nucleotide sequence ID" value="NZ_JAAITX010000001.1"/>
</dbReference>
<keyword evidence="1" id="KW-1133">Transmembrane helix</keyword>
<sequence>MWWNRRIFGLSGYHVVLWFLVYSLMGWIVESVYMSICNRKLTNRGFAKGPFCPIYGVGALTVFFLLRPYSDQPFQLFLLGMILATAIEFITAVIMNRIFGEIWWDYREKPLNYKGIICLESSIAWGFYTLGLFFFLQNMVSSLVDALPVLVGKVGGTMILVIYLFDFLHAMYQEKKYRGAPMKE</sequence>
<accession>A0A850HF70</accession>
<evidence type="ECO:0000313" key="4">
    <source>
        <dbReference type="Proteomes" id="UP000528555"/>
    </source>
</evidence>
<evidence type="ECO:0000313" key="3">
    <source>
        <dbReference type="EMBL" id="NVH57201.1"/>
    </source>
</evidence>
<dbReference type="Proteomes" id="UP000701680">
    <property type="component" value="Unassembled WGS sequence"/>
</dbReference>
<dbReference type="AlphaFoldDB" id="A0A850HF70"/>
<comment type="caution">
    <text evidence="3">The sequence shown here is derived from an EMBL/GenBank/DDBJ whole genome shotgun (WGS) entry which is preliminary data.</text>
</comment>
<feature type="transmembrane region" description="Helical" evidence="1">
    <location>
        <begin position="12"/>
        <end position="33"/>
    </location>
</feature>